<reference evidence="1 2" key="1">
    <citation type="submission" date="2016-07" db="EMBL/GenBank/DDBJ databases">
        <title>Pervasive Adenine N6-methylation of Active Genes in Fungi.</title>
        <authorList>
            <consortium name="DOE Joint Genome Institute"/>
            <person name="Mondo S.J."/>
            <person name="Dannebaum R.O."/>
            <person name="Kuo R.C."/>
            <person name="Labutti K."/>
            <person name="Haridas S."/>
            <person name="Kuo A."/>
            <person name="Salamov A."/>
            <person name="Ahrendt S.R."/>
            <person name="Lipzen A."/>
            <person name="Sullivan W."/>
            <person name="Andreopoulos W.B."/>
            <person name="Clum A."/>
            <person name="Lindquist E."/>
            <person name="Daum C."/>
            <person name="Ramamoorthy G.K."/>
            <person name="Gryganskyi A."/>
            <person name="Culley D."/>
            <person name="Magnuson J.K."/>
            <person name="James T.Y."/>
            <person name="O'Malley M.A."/>
            <person name="Stajich J.E."/>
            <person name="Spatafora J.W."/>
            <person name="Visel A."/>
            <person name="Grigoriev I.V."/>
        </authorList>
    </citation>
    <scope>NUCLEOTIDE SEQUENCE [LARGE SCALE GENOMIC DNA]</scope>
    <source>
        <strain evidence="1 2">PL171</strain>
    </source>
</reference>
<dbReference type="EMBL" id="MCFL01000034">
    <property type="protein sequence ID" value="ORZ33618.1"/>
    <property type="molecule type" value="Genomic_DNA"/>
</dbReference>
<evidence type="ECO:0000313" key="1">
    <source>
        <dbReference type="EMBL" id="ORZ33618.1"/>
    </source>
</evidence>
<dbReference type="PROSITE" id="PS51257">
    <property type="entry name" value="PROKAR_LIPOPROTEIN"/>
    <property type="match status" value="1"/>
</dbReference>
<gene>
    <name evidence="1" type="ORF">BCR44DRAFT_1437826</name>
</gene>
<organism evidence="1 2">
    <name type="scientific">Catenaria anguillulae PL171</name>
    <dbReference type="NCBI Taxonomy" id="765915"/>
    <lineage>
        <taxon>Eukaryota</taxon>
        <taxon>Fungi</taxon>
        <taxon>Fungi incertae sedis</taxon>
        <taxon>Blastocladiomycota</taxon>
        <taxon>Blastocladiomycetes</taxon>
        <taxon>Blastocladiales</taxon>
        <taxon>Catenariaceae</taxon>
        <taxon>Catenaria</taxon>
    </lineage>
</organism>
<comment type="caution">
    <text evidence="1">The sequence shown here is derived from an EMBL/GenBank/DDBJ whole genome shotgun (WGS) entry which is preliminary data.</text>
</comment>
<protein>
    <submittedName>
        <fullName evidence="1">Uncharacterized protein</fullName>
    </submittedName>
</protein>
<dbReference type="AlphaFoldDB" id="A0A1Y2HG97"/>
<name>A0A1Y2HG97_9FUNG</name>
<proteinExistence type="predicted"/>
<accession>A0A1Y2HG97</accession>
<sequence length="77" mass="8778">MAWPRQRLDPNLPRRFSLLAWHAPNCFTFGSCRSFLASLAIWGSGRTQSRMHVRGCVGQLEARILPCKPISPPFRLL</sequence>
<evidence type="ECO:0000313" key="2">
    <source>
        <dbReference type="Proteomes" id="UP000193411"/>
    </source>
</evidence>
<dbReference type="Proteomes" id="UP000193411">
    <property type="component" value="Unassembled WGS sequence"/>
</dbReference>
<keyword evidence="2" id="KW-1185">Reference proteome</keyword>